<dbReference type="EMBL" id="FQVB01000031">
    <property type="protein sequence ID" value="SHF91103.1"/>
    <property type="molecule type" value="Genomic_DNA"/>
</dbReference>
<keyword evidence="3" id="KW-0479">Metal-binding</keyword>
<evidence type="ECO:0000256" key="5">
    <source>
        <dbReference type="ARBA" id="ARBA00023014"/>
    </source>
</evidence>
<dbReference type="SUPFAM" id="SSF102114">
    <property type="entry name" value="Radical SAM enzymes"/>
    <property type="match status" value="1"/>
</dbReference>
<dbReference type="SMART" id="SM00729">
    <property type="entry name" value="Elp3"/>
    <property type="match status" value="1"/>
</dbReference>
<comment type="cofactor">
    <cofactor evidence="1">
        <name>[4Fe-4S] cluster</name>
        <dbReference type="ChEBI" id="CHEBI:49883"/>
    </cofactor>
</comment>
<dbReference type="InterPro" id="IPR007197">
    <property type="entry name" value="rSAM"/>
</dbReference>
<evidence type="ECO:0000259" key="7">
    <source>
        <dbReference type="PROSITE" id="PS51918"/>
    </source>
</evidence>
<proteinExistence type="predicted"/>
<dbReference type="RefSeq" id="WP_073040692.1">
    <property type="nucleotide sequence ID" value="NZ_FQVB01000031.1"/>
</dbReference>
<dbReference type="Gene3D" id="3.80.30.20">
    <property type="entry name" value="tm_1862 like domain"/>
    <property type="match status" value="1"/>
</dbReference>
<dbReference type="OrthoDB" id="9815044at2"/>
<dbReference type="CDD" id="cd01335">
    <property type="entry name" value="Radical_SAM"/>
    <property type="match status" value="1"/>
</dbReference>
<dbReference type="AlphaFoldDB" id="A0A1M5FHV8"/>
<dbReference type="InterPro" id="IPR032432">
    <property type="entry name" value="Radical_SAM_C"/>
</dbReference>
<dbReference type="Pfam" id="PF16199">
    <property type="entry name" value="Radical_SAM_C"/>
    <property type="match status" value="1"/>
</dbReference>
<protein>
    <submittedName>
        <fullName evidence="8">Radical SAM superfamily protein</fullName>
    </submittedName>
</protein>
<dbReference type="InterPro" id="IPR006638">
    <property type="entry name" value="Elp3/MiaA/NifB-like_rSAM"/>
</dbReference>
<feature type="region of interest" description="Disordered" evidence="6">
    <location>
        <begin position="288"/>
        <end position="308"/>
    </location>
</feature>
<keyword evidence="4" id="KW-0408">Iron</keyword>
<evidence type="ECO:0000256" key="2">
    <source>
        <dbReference type="ARBA" id="ARBA00022691"/>
    </source>
</evidence>
<evidence type="ECO:0000256" key="3">
    <source>
        <dbReference type="ARBA" id="ARBA00022723"/>
    </source>
</evidence>
<organism evidence="8 9">
    <name type="scientific">Desulfacinum infernum DSM 9756</name>
    <dbReference type="NCBI Taxonomy" id="1121391"/>
    <lineage>
        <taxon>Bacteria</taxon>
        <taxon>Pseudomonadati</taxon>
        <taxon>Thermodesulfobacteriota</taxon>
        <taxon>Syntrophobacteria</taxon>
        <taxon>Syntrophobacterales</taxon>
        <taxon>Syntrophobacteraceae</taxon>
        <taxon>Desulfacinum</taxon>
    </lineage>
</organism>
<dbReference type="Pfam" id="PF04055">
    <property type="entry name" value="Radical_SAM"/>
    <property type="match status" value="1"/>
</dbReference>
<evidence type="ECO:0000313" key="8">
    <source>
        <dbReference type="EMBL" id="SHF91103.1"/>
    </source>
</evidence>
<dbReference type="PANTHER" id="PTHR43409">
    <property type="entry name" value="ANAEROBIC MAGNESIUM-PROTOPORPHYRIN IX MONOMETHYL ESTER CYCLASE-RELATED"/>
    <property type="match status" value="1"/>
</dbReference>
<dbReference type="PANTHER" id="PTHR43409:SF16">
    <property type="entry name" value="SLR0320 PROTEIN"/>
    <property type="match status" value="1"/>
</dbReference>
<dbReference type="InterPro" id="IPR023404">
    <property type="entry name" value="rSAM_horseshoe"/>
</dbReference>
<reference evidence="9" key="1">
    <citation type="submission" date="2016-11" db="EMBL/GenBank/DDBJ databases">
        <authorList>
            <person name="Varghese N."/>
            <person name="Submissions S."/>
        </authorList>
    </citation>
    <scope>NUCLEOTIDE SEQUENCE [LARGE SCALE GENOMIC DNA]</scope>
    <source>
        <strain evidence="9">DSM 9756</strain>
    </source>
</reference>
<dbReference type="GO" id="GO:0046872">
    <property type="term" value="F:metal ion binding"/>
    <property type="evidence" value="ECO:0007669"/>
    <property type="project" value="UniProtKB-KW"/>
</dbReference>
<dbReference type="SFLD" id="SFLDG01086">
    <property type="entry name" value="elongater_protein-like"/>
    <property type="match status" value="1"/>
</dbReference>
<keyword evidence="5" id="KW-0411">Iron-sulfur</keyword>
<keyword evidence="9" id="KW-1185">Reference proteome</keyword>
<dbReference type="PROSITE" id="PS51918">
    <property type="entry name" value="RADICAL_SAM"/>
    <property type="match status" value="1"/>
</dbReference>
<dbReference type="GO" id="GO:0051536">
    <property type="term" value="F:iron-sulfur cluster binding"/>
    <property type="evidence" value="ECO:0007669"/>
    <property type="project" value="UniProtKB-KW"/>
</dbReference>
<accession>A0A1M5FHV8</accession>
<dbReference type="Proteomes" id="UP000184076">
    <property type="component" value="Unassembled WGS sequence"/>
</dbReference>
<dbReference type="SFLD" id="SFLDS00029">
    <property type="entry name" value="Radical_SAM"/>
    <property type="match status" value="1"/>
</dbReference>
<keyword evidence="2" id="KW-0949">S-adenosyl-L-methionine</keyword>
<evidence type="ECO:0000256" key="6">
    <source>
        <dbReference type="SAM" id="MobiDB-lite"/>
    </source>
</evidence>
<dbReference type="InterPro" id="IPR051198">
    <property type="entry name" value="BchE-like"/>
</dbReference>
<dbReference type="InterPro" id="IPR058240">
    <property type="entry name" value="rSAM_sf"/>
</dbReference>
<name>A0A1M5FHV8_9BACT</name>
<gene>
    <name evidence="8" type="ORF">SAMN02745206_02904</name>
</gene>
<evidence type="ECO:0000256" key="4">
    <source>
        <dbReference type="ARBA" id="ARBA00023004"/>
    </source>
</evidence>
<evidence type="ECO:0000313" key="9">
    <source>
        <dbReference type="Proteomes" id="UP000184076"/>
    </source>
</evidence>
<dbReference type="GO" id="GO:0003824">
    <property type="term" value="F:catalytic activity"/>
    <property type="evidence" value="ECO:0007669"/>
    <property type="project" value="InterPro"/>
</dbReference>
<evidence type="ECO:0000256" key="1">
    <source>
        <dbReference type="ARBA" id="ARBA00001966"/>
    </source>
</evidence>
<feature type="domain" description="Radical SAM core" evidence="7">
    <location>
        <begin position="1"/>
        <end position="244"/>
    </location>
</feature>
<dbReference type="SFLD" id="SFLDG01082">
    <property type="entry name" value="B12-binding_domain_containing"/>
    <property type="match status" value="1"/>
</dbReference>
<dbReference type="GO" id="GO:0005829">
    <property type="term" value="C:cytosol"/>
    <property type="evidence" value="ECO:0007669"/>
    <property type="project" value="TreeGrafter"/>
</dbReference>
<sequence length="352" mass="39338">MKRPVIYPVFLPQQGCPFRCVYCNQHAVTGLPERAPSDAVTHGVKAVAEHGRRALETGRPGEIAFYGGTFTALDRESLRALLREAASWTDRGAFTGIRFSTRPDALEGDVLDLLAEYPVRTVEIGAQSLDDAVLEASRRGYDAARVTAACRAVREWGRRLGLQLMVGLPTETEDRWRRSVLRVVELAPDFVRLYPTLVLSGTMLARWYRDGRYRPLELEEAVDRCAWAADRFDKAGIAIARMGLHPDPALDAPGAVLSGPRHPAFGHLVRSRQWRRRVDAALERAAARWNGGSQAGQGDAEPSPASLEVHAPPRRLSEVMGPLRSNVSHWKDRWGFRQVWVQEADAFRVRFQ</sequence>
<dbReference type="STRING" id="1121391.SAMN02745206_02904"/>